<evidence type="ECO:0000256" key="1">
    <source>
        <dbReference type="SAM" id="MobiDB-lite"/>
    </source>
</evidence>
<feature type="compositionally biased region" description="Pro residues" evidence="1">
    <location>
        <begin position="38"/>
        <end position="54"/>
    </location>
</feature>
<feature type="region of interest" description="Disordered" evidence="1">
    <location>
        <begin position="107"/>
        <end position="127"/>
    </location>
</feature>
<dbReference type="AlphaFoldDB" id="A0A438J6E4"/>
<feature type="compositionally biased region" description="Polar residues" evidence="1">
    <location>
        <begin position="1"/>
        <end position="23"/>
    </location>
</feature>
<dbReference type="Proteomes" id="UP000288805">
    <property type="component" value="Unassembled WGS sequence"/>
</dbReference>
<sequence length="127" mass="13954">MLTHFLCQSPSKSSVNATWTSQTSLSNNPPLKSLLSHPIPPPPAPPPPPSPECTPKPSLNLQLRILLQPILQHFPHPSSYAPIFQFLTRHNFIKLGQQAHAQLSSMASNPMHSRRQNGGNVCQLRGS</sequence>
<feature type="compositionally biased region" description="Low complexity" evidence="1">
    <location>
        <begin position="24"/>
        <end position="37"/>
    </location>
</feature>
<name>A0A438J6E4_VITVI</name>
<gene>
    <name evidence="2" type="ORF">CK203_023467</name>
</gene>
<dbReference type="EMBL" id="QGNW01000060">
    <property type="protein sequence ID" value="RVX04532.1"/>
    <property type="molecule type" value="Genomic_DNA"/>
</dbReference>
<proteinExistence type="predicted"/>
<comment type="caution">
    <text evidence="2">The sequence shown here is derived from an EMBL/GenBank/DDBJ whole genome shotgun (WGS) entry which is preliminary data.</text>
</comment>
<organism evidence="2 3">
    <name type="scientific">Vitis vinifera</name>
    <name type="common">Grape</name>
    <dbReference type="NCBI Taxonomy" id="29760"/>
    <lineage>
        <taxon>Eukaryota</taxon>
        <taxon>Viridiplantae</taxon>
        <taxon>Streptophyta</taxon>
        <taxon>Embryophyta</taxon>
        <taxon>Tracheophyta</taxon>
        <taxon>Spermatophyta</taxon>
        <taxon>Magnoliopsida</taxon>
        <taxon>eudicotyledons</taxon>
        <taxon>Gunneridae</taxon>
        <taxon>Pentapetalae</taxon>
        <taxon>rosids</taxon>
        <taxon>Vitales</taxon>
        <taxon>Vitaceae</taxon>
        <taxon>Viteae</taxon>
        <taxon>Vitis</taxon>
    </lineage>
</organism>
<accession>A0A438J6E4</accession>
<protein>
    <submittedName>
        <fullName evidence="2">Uncharacterized protein</fullName>
    </submittedName>
</protein>
<evidence type="ECO:0000313" key="2">
    <source>
        <dbReference type="EMBL" id="RVX04532.1"/>
    </source>
</evidence>
<reference evidence="2 3" key="1">
    <citation type="journal article" date="2018" name="PLoS Genet.">
        <title>Population sequencing reveals clonal diversity and ancestral inbreeding in the grapevine cultivar Chardonnay.</title>
        <authorList>
            <person name="Roach M.J."/>
            <person name="Johnson D.L."/>
            <person name="Bohlmann J."/>
            <person name="van Vuuren H.J."/>
            <person name="Jones S.J."/>
            <person name="Pretorius I.S."/>
            <person name="Schmidt S.A."/>
            <person name="Borneman A.R."/>
        </authorList>
    </citation>
    <scope>NUCLEOTIDE SEQUENCE [LARGE SCALE GENOMIC DNA]</scope>
    <source>
        <strain evidence="3">cv. Chardonnay</strain>
        <tissue evidence="2">Leaf</tissue>
    </source>
</reference>
<evidence type="ECO:0000313" key="3">
    <source>
        <dbReference type="Proteomes" id="UP000288805"/>
    </source>
</evidence>
<feature type="region of interest" description="Disordered" evidence="1">
    <location>
        <begin position="1"/>
        <end position="57"/>
    </location>
</feature>